<reference evidence="1" key="1">
    <citation type="submission" date="2022-08" db="UniProtKB">
        <authorList>
            <consortium name="EnsemblMetazoa"/>
        </authorList>
    </citation>
    <scope>IDENTIFICATION</scope>
    <source>
        <strain evidence="1">EBRO</strain>
    </source>
</reference>
<protein>
    <submittedName>
        <fullName evidence="1">Uncharacterized protein</fullName>
    </submittedName>
</protein>
<dbReference type="EnsemblMetazoa" id="AATE012155-RA">
    <property type="protein sequence ID" value="AATE012155-PA.1"/>
    <property type="gene ID" value="AATE012155"/>
</dbReference>
<dbReference type="AlphaFoldDB" id="A0A182J694"/>
<accession>A0A182J694</accession>
<proteinExistence type="predicted"/>
<name>A0A182J694_ANOAO</name>
<organism evidence="1">
    <name type="scientific">Anopheles atroparvus</name>
    <name type="common">European mosquito</name>
    <dbReference type="NCBI Taxonomy" id="41427"/>
    <lineage>
        <taxon>Eukaryota</taxon>
        <taxon>Metazoa</taxon>
        <taxon>Ecdysozoa</taxon>
        <taxon>Arthropoda</taxon>
        <taxon>Hexapoda</taxon>
        <taxon>Insecta</taxon>
        <taxon>Pterygota</taxon>
        <taxon>Neoptera</taxon>
        <taxon>Endopterygota</taxon>
        <taxon>Diptera</taxon>
        <taxon>Nematocera</taxon>
        <taxon>Culicoidea</taxon>
        <taxon>Culicidae</taxon>
        <taxon>Anophelinae</taxon>
        <taxon>Anopheles</taxon>
    </lineage>
</organism>
<dbReference type="VEuPathDB" id="VectorBase:AATE012155"/>
<evidence type="ECO:0000313" key="1">
    <source>
        <dbReference type="EnsemblMetazoa" id="AATE012155-PA.1"/>
    </source>
</evidence>
<sequence>MARTVLLTVGALLVLAAVTFAEPSLSIEDVRQEVLARIQSANVTLPAGTSGLKSLQSYRIIDPFIIADLISAIAYMYSVVIYSYPDFLLYDTMDLKLLGAQYIPQRIEFNYVNRV</sequence>